<sequence length="304" mass="35263">MFMVSDFKKTQKNKNLEYEVDFSEIDSVLDEKISNLKFKWNDTFSCFGRLEPLSFSYVLDHLSQEAEKTVKEMKEGDGERVETSKEKENNLESNFLDNTLCFQSSNVNIEDLSSTKIQNDSRYFIQEDTTMPEIDHSQFADESDNLLSNGVRPSVEYKAVDEEQESFNLKNSVAVKNDDENPSCGNKNAEFSNSNVQQDEIKKPNKDYTNLNENSMFEKENYNVDNDKNAVADDKNVLFEHISNEIGEEPSVNTRYKNQGNQNKEINTKEQRKSTRFTFYIVTLFSISSMICLIVYFTFNNQNK</sequence>
<dbReference type="AlphaFoldDB" id="R0MAF8"/>
<dbReference type="Proteomes" id="UP000016927">
    <property type="component" value="Unassembled WGS sequence"/>
</dbReference>
<dbReference type="EMBL" id="KB908919">
    <property type="protein sequence ID" value="EOB14929.1"/>
    <property type="molecule type" value="Genomic_DNA"/>
</dbReference>
<feature type="transmembrane region" description="Helical" evidence="1">
    <location>
        <begin position="277"/>
        <end position="299"/>
    </location>
</feature>
<proteinExistence type="predicted"/>
<gene>
    <name evidence="2" type="ORF">NBO_11g0002</name>
</gene>
<evidence type="ECO:0000313" key="2">
    <source>
        <dbReference type="EMBL" id="EOB14929.1"/>
    </source>
</evidence>
<name>R0MAF8_NOSB1</name>
<accession>R0MAF8</accession>
<evidence type="ECO:0000313" key="3">
    <source>
        <dbReference type="Proteomes" id="UP000016927"/>
    </source>
</evidence>
<evidence type="ECO:0000256" key="1">
    <source>
        <dbReference type="SAM" id="Phobius"/>
    </source>
</evidence>
<organism evidence="2 3">
    <name type="scientific">Nosema bombycis (strain CQ1 / CVCC 102059)</name>
    <name type="common">Microsporidian parasite</name>
    <name type="synonym">Pebrine of silkworm</name>
    <dbReference type="NCBI Taxonomy" id="578461"/>
    <lineage>
        <taxon>Eukaryota</taxon>
        <taxon>Fungi</taxon>
        <taxon>Fungi incertae sedis</taxon>
        <taxon>Microsporidia</taxon>
        <taxon>Nosematidae</taxon>
        <taxon>Nosema</taxon>
    </lineage>
</organism>
<keyword evidence="1" id="KW-0812">Transmembrane</keyword>
<dbReference type="VEuPathDB" id="MicrosporidiaDB:NBO_11g0002"/>
<keyword evidence="3" id="KW-1185">Reference proteome</keyword>
<dbReference type="HOGENOM" id="CLU_915552_0_0_1"/>
<protein>
    <submittedName>
        <fullName evidence="2">Uncharacterized protein</fullName>
    </submittedName>
</protein>
<keyword evidence="1" id="KW-0472">Membrane</keyword>
<keyword evidence="1" id="KW-1133">Transmembrane helix</keyword>
<reference evidence="2 3" key="1">
    <citation type="journal article" date="2013" name="BMC Genomics">
        <title>Comparative genomics of parasitic silkworm microsporidia reveal an association between genome expansion and host adaptation.</title>
        <authorList>
            <person name="Pan G."/>
            <person name="Xu J."/>
            <person name="Li T."/>
            <person name="Xia Q."/>
            <person name="Liu S.L."/>
            <person name="Zhang G."/>
            <person name="Li S."/>
            <person name="Li C."/>
            <person name="Liu H."/>
            <person name="Yang L."/>
            <person name="Liu T."/>
            <person name="Zhang X."/>
            <person name="Wu Z."/>
            <person name="Fan W."/>
            <person name="Dang X."/>
            <person name="Xiang H."/>
            <person name="Tao M."/>
            <person name="Li Y."/>
            <person name="Hu J."/>
            <person name="Li Z."/>
            <person name="Lin L."/>
            <person name="Luo J."/>
            <person name="Geng L."/>
            <person name="Wang L."/>
            <person name="Long M."/>
            <person name="Wan Y."/>
            <person name="He N."/>
            <person name="Zhang Z."/>
            <person name="Lu C."/>
            <person name="Keeling P.J."/>
            <person name="Wang J."/>
            <person name="Xiang Z."/>
            <person name="Zhou Z."/>
        </authorList>
    </citation>
    <scope>NUCLEOTIDE SEQUENCE [LARGE SCALE GENOMIC DNA]</scope>
    <source>
        <strain evidence="3">CQ1 / CVCC 102059</strain>
    </source>
</reference>